<evidence type="ECO:0000256" key="4">
    <source>
        <dbReference type="ARBA" id="ARBA00023143"/>
    </source>
</evidence>
<keyword evidence="11" id="KW-1185">Reference proteome</keyword>
<protein>
    <recommendedName>
        <fullName evidence="3 5">Flagellar hook protein FlgE</fullName>
    </recommendedName>
</protein>
<dbReference type="InterPro" id="IPR037925">
    <property type="entry name" value="FlgE/F/G-like"/>
</dbReference>
<dbReference type="EMBL" id="JBHSAB010000001">
    <property type="protein sequence ID" value="MFC3907756.1"/>
    <property type="molecule type" value="Genomic_DNA"/>
</dbReference>
<accession>A0ABV8CCS6</accession>
<feature type="domain" description="Flagellar basal-body/hook protein C-terminal" evidence="7">
    <location>
        <begin position="388"/>
        <end position="433"/>
    </location>
</feature>
<feature type="domain" description="Flagellar hook protein FlgE D2" evidence="8">
    <location>
        <begin position="177"/>
        <end position="315"/>
    </location>
</feature>
<feature type="domain" description="Flagellar hook protein FlgE/F/G-like D1" evidence="9">
    <location>
        <begin position="80"/>
        <end position="141"/>
    </location>
</feature>
<evidence type="ECO:0000259" key="7">
    <source>
        <dbReference type="Pfam" id="PF06429"/>
    </source>
</evidence>
<dbReference type="Proteomes" id="UP001595758">
    <property type="component" value="Unassembled WGS sequence"/>
</dbReference>
<evidence type="ECO:0000313" key="11">
    <source>
        <dbReference type="Proteomes" id="UP001595758"/>
    </source>
</evidence>
<organism evidence="10 11">
    <name type="scientific">Legionella dresdenensis</name>
    <dbReference type="NCBI Taxonomy" id="450200"/>
    <lineage>
        <taxon>Bacteria</taxon>
        <taxon>Pseudomonadati</taxon>
        <taxon>Pseudomonadota</taxon>
        <taxon>Gammaproteobacteria</taxon>
        <taxon>Legionellales</taxon>
        <taxon>Legionellaceae</taxon>
        <taxon>Legionella</taxon>
    </lineage>
</organism>
<comment type="similarity">
    <text evidence="2 5">Belongs to the flagella basal body rod proteins family.</text>
</comment>
<keyword evidence="10" id="KW-0282">Flagellum</keyword>
<reference evidence="11" key="1">
    <citation type="journal article" date="2019" name="Int. J. Syst. Evol. Microbiol.">
        <title>The Global Catalogue of Microorganisms (GCM) 10K type strain sequencing project: providing services to taxonomists for standard genome sequencing and annotation.</title>
        <authorList>
            <consortium name="The Broad Institute Genomics Platform"/>
            <consortium name="The Broad Institute Genome Sequencing Center for Infectious Disease"/>
            <person name="Wu L."/>
            <person name="Ma J."/>
        </authorList>
    </citation>
    <scope>NUCLEOTIDE SEQUENCE [LARGE SCALE GENOMIC DNA]</scope>
    <source>
        <strain evidence="11">CCUG 59858</strain>
    </source>
</reference>
<evidence type="ECO:0000256" key="2">
    <source>
        <dbReference type="ARBA" id="ARBA00009677"/>
    </source>
</evidence>
<evidence type="ECO:0000259" key="6">
    <source>
        <dbReference type="Pfam" id="PF00460"/>
    </source>
</evidence>
<keyword evidence="10" id="KW-0969">Cilium</keyword>
<dbReference type="Pfam" id="PF06429">
    <property type="entry name" value="Flg_bbr_C"/>
    <property type="match status" value="1"/>
</dbReference>
<keyword evidence="10" id="KW-0966">Cell projection</keyword>
<dbReference type="InterPro" id="IPR010930">
    <property type="entry name" value="Flg_bb/hook_C_dom"/>
</dbReference>
<dbReference type="Pfam" id="PF22692">
    <property type="entry name" value="LlgE_F_G_D1"/>
    <property type="match status" value="1"/>
</dbReference>
<dbReference type="PROSITE" id="PS00588">
    <property type="entry name" value="FLAGELLA_BB_ROD"/>
    <property type="match status" value="1"/>
</dbReference>
<evidence type="ECO:0000259" key="9">
    <source>
        <dbReference type="Pfam" id="PF22692"/>
    </source>
</evidence>
<dbReference type="InterPro" id="IPR037058">
    <property type="entry name" value="Falgellar_hook_FlgE_sf"/>
</dbReference>
<keyword evidence="4 5" id="KW-0975">Bacterial flagellum</keyword>
<dbReference type="RefSeq" id="WP_382340408.1">
    <property type="nucleotide sequence ID" value="NZ_JBHSAB010000001.1"/>
</dbReference>
<comment type="function">
    <text evidence="5">A flexible structure which links the flagellar filament to the drive apparatus in the basal body.</text>
</comment>
<evidence type="ECO:0000313" key="10">
    <source>
        <dbReference type="EMBL" id="MFC3907756.1"/>
    </source>
</evidence>
<feature type="domain" description="Flagellar basal body rod protein N-terminal" evidence="6">
    <location>
        <begin position="5"/>
        <end position="33"/>
    </location>
</feature>
<dbReference type="NCBIfam" id="NF004238">
    <property type="entry name" value="PRK05682.1-1"/>
    <property type="match status" value="1"/>
</dbReference>
<comment type="caution">
    <text evidence="10">The sequence shown here is derived from an EMBL/GenBank/DDBJ whole genome shotgun (WGS) entry which is preliminary data.</text>
</comment>
<dbReference type="InterPro" id="IPR011491">
    <property type="entry name" value="FlgE_D2"/>
</dbReference>
<dbReference type="Pfam" id="PF00460">
    <property type="entry name" value="Flg_bb_rod"/>
    <property type="match status" value="1"/>
</dbReference>
<dbReference type="InterPro" id="IPR019776">
    <property type="entry name" value="Flagellar_basal_body_rod_CS"/>
</dbReference>
<proteinExistence type="inferred from homology"/>
<dbReference type="SUPFAM" id="SSF117143">
    <property type="entry name" value="Flagellar hook protein flgE"/>
    <property type="match status" value="1"/>
</dbReference>
<evidence type="ECO:0000256" key="1">
    <source>
        <dbReference type="ARBA" id="ARBA00004117"/>
    </source>
</evidence>
<evidence type="ECO:0000259" key="8">
    <source>
        <dbReference type="Pfam" id="PF07559"/>
    </source>
</evidence>
<dbReference type="NCBIfam" id="TIGR03506">
    <property type="entry name" value="FlgEFG_subfam"/>
    <property type="match status" value="1"/>
</dbReference>
<sequence length="434" mass="45095">MVFGTAVSGIQAATKDLEVIGNNISNASTSGFKGSRSQFSDVYATGGGQTSVGTGVRLSRVQQLYSQGNFTYTNNSLDLAISGSGFFVLNSQGSRIYTRSGAFGIDNEGYIVNSSNQRLVGLQADASGTLGSISGDMRVSTANIPPLATTNVEMGLNMFANAVPPGIAWTGGATPATNTYNNVTSSTVYDSLGNSHVLSMYFIKADSTAAAGAPNASAPPGTENQWYIAFQLDNQNLPANVGATNSDNLYRVNFNPDGSFAGAEDVAGNPLTNNLMPFAVTLNNGSNPLNFNVDLSPSTQFGSPFAVQSNNPNGYTTGRLDSLEIDETGGLFGRYTNGESRLMGQVQIATFANLAGLQNLTDTNWAETGASGAAIVGNPATGSLGKIQSGALEDSNVDLTSELVKLIGAQRNFQANAQTIKTADAVTQTIINIR</sequence>
<dbReference type="InterPro" id="IPR053967">
    <property type="entry name" value="LlgE_F_G-like_D1"/>
</dbReference>
<dbReference type="Pfam" id="PF07559">
    <property type="entry name" value="FlgE_D2"/>
    <property type="match status" value="1"/>
</dbReference>
<comment type="subcellular location">
    <subcellularLocation>
        <location evidence="1 5">Bacterial flagellum basal body</location>
    </subcellularLocation>
</comment>
<dbReference type="PANTHER" id="PTHR30435">
    <property type="entry name" value="FLAGELLAR PROTEIN"/>
    <property type="match status" value="1"/>
</dbReference>
<dbReference type="Gene3D" id="2.60.98.20">
    <property type="entry name" value="Flagellar hook protein FlgE"/>
    <property type="match status" value="1"/>
</dbReference>
<evidence type="ECO:0000256" key="5">
    <source>
        <dbReference type="RuleBase" id="RU362116"/>
    </source>
</evidence>
<dbReference type="InterPro" id="IPR020013">
    <property type="entry name" value="Flagellar_FlgE/F/G"/>
</dbReference>
<evidence type="ECO:0000256" key="3">
    <source>
        <dbReference type="ARBA" id="ARBA00019015"/>
    </source>
</evidence>
<gene>
    <name evidence="10" type="primary">flgE</name>
    <name evidence="10" type="ORF">ACFORL_01505</name>
</gene>
<dbReference type="InterPro" id="IPR001444">
    <property type="entry name" value="Flag_bb_rod_N"/>
</dbReference>
<dbReference type="PANTHER" id="PTHR30435:SF1">
    <property type="entry name" value="FLAGELLAR HOOK PROTEIN FLGE"/>
    <property type="match status" value="1"/>
</dbReference>
<name>A0ABV8CCS6_9GAMM</name>